<name>A0AAD7A310_9AGAR</name>
<keyword evidence="2" id="KW-1185">Reference proteome</keyword>
<dbReference type="AlphaFoldDB" id="A0AAD7A310"/>
<dbReference type="Proteomes" id="UP001218218">
    <property type="component" value="Unassembled WGS sequence"/>
</dbReference>
<protein>
    <submittedName>
        <fullName evidence="1">Uncharacterized protein</fullName>
    </submittedName>
</protein>
<evidence type="ECO:0000313" key="1">
    <source>
        <dbReference type="EMBL" id="KAJ7348563.1"/>
    </source>
</evidence>
<sequence length="188" mass="21477">MRSDSEANRKIWGPGSVLLQLLVVQDSIREAWNLNSDTFLRIQSGELLSSPPQAVKGLDVMWRSFDPIARAGELRMKTSKLVDWEEQFRTTHTVYEPSSSLVFYRRTADCTSVSFVPQPAVRIEHDRKPILLAQDLPSREELVGERQVKRTGDGEIELPVKRMKALATRPFLHRHPGWVELDSEGNEI</sequence>
<dbReference type="EMBL" id="JARIHO010000017">
    <property type="protein sequence ID" value="KAJ7348563.1"/>
    <property type="molecule type" value="Genomic_DNA"/>
</dbReference>
<organism evidence="1 2">
    <name type="scientific">Mycena albidolilacea</name>
    <dbReference type="NCBI Taxonomy" id="1033008"/>
    <lineage>
        <taxon>Eukaryota</taxon>
        <taxon>Fungi</taxon>
        <taxon>Dikarya</taxon>
        <taxon>Basidiomycota</taxon>
        <taxon>Agaricomycotina</taxon>
        <taxon>Agaricomycetes</taxon>
        <taxon>Agaricomycetidae</taxon>
        <taxon>Agaricales</taxon>
        <taxon>Marasmiineae</taxon>
        <taxon>Mycenaceae</taxon>
        <taxon>Mycena</taxon>
    </lineage>
</organism>
<evidence type="ECO:0000313" key="2">
    <source>
        <dbReference type="Proteomes" id="UP001218218"/>
    </source>
</evidence>
<comment type="caution">
    <text evidence="1">The sequence shown here is derived from an EMBL/GenBank/DDBJ whole genome shotgun (WGS) entry which is preliminary data.</text>
</comment>
<reference evidence="1" key="1">
    <citation type="submission" date="2023-03" db="EMBL/GenBank/DDBJ databases">
        <title>Massive genome expansion in bonnet fungi (Mycena s.s.) driven by repeated elements and novel gene families across ecological guilds.</title>
        <authorList>
            <consortium name="Lawrence Berkeley National Laboratory"/>
            <person name="Harder C.B."/>
            <person name="Miyauchi S."/>
            <person name="Viragh M."/>
            <person name="Kuo A."/>
            <person name="Thoen E."/>
            <person name="Andreopoulos B."/>
            <person name="Lu D."/>
            <person name="Skrede I."/>
            <person name="Drula E."/>
            <person name="Henrissat B."/>
            <person name="Morin E."/>
            <person name="Kohler A."/>
            <person name="Barry K."/>
            <person name="LaButti K."/>
            <person name="Morin E."/>
            <person name="Salamov A."/>
            <person name="Lipzen A."/>
            <person name="Mereny Z."/>
            <person name="Hegedus B."/>
            <person name="Baldrian P."/>
            <person name="Stursova M."/>
            <person name="Weitz H."/>
            <person name="Taylor A."/>
            <person name="Grigoriev I.V."/>
            <person name="Nagy L.G."/>
            <person name="Martin F."/>
            <person name="Kauserud H."/>
        </authorList>
    </citation>
    <scope>NUCLEOTIDE SEQUENCE</scope>
    <source>
        <strain evidence="1">CBHHK002</strain>
    </source>
</reference>
<accession>A0AAD7A310</accession>
<gene>
    <name evidence="1" type="ORF">DFH08DRAFT_1000504</name>
</gene>
<proteinExistence type="predicted"/>